<gene>
    <name evidence="1" type="ORF">C1SCF055_LOCUS4612</name>
</gene>
<sequence length="116" mass="13332">MQTRTDRWAVARQAWLTRLRQAGPHEIFRALIRTIVDGEQVAKMAVMPGDMVVRMETTDRELQVYSAGAFARDFQLPGEEIQDASPEMQALNSRGYKCYWHQGVALLYQVTEEDVE</sequence>
<keyword evidence="3" id="KW-1185">Reference proteome</keyword>
<dbReference type="OrthoDB" id="10394016at2759"/>
<evidence type="ECO:0000313" key="1">
    <source>
        <dbReference type="EMBL" id="CAI3976389.1"/>
    </source>
</evidence>
<accession>A0A9P1BN54</accession>
<dbReference type="AlphaFoldDB" id="A0A9P1BN54"/>
<reference evidence="1" key="1">
    <citation type="submission" date="2022-10" db="EMBL/GenBank/DDBJ databases">
        <authorList>
            <person name="Chen Y."/>
            <person name="Dougan E. K."/>
            <person name="Chan C."/>
            <person name="Rhodes N."/>
            <person name="Thang M."/>
        </authorList>
    </citation>
    <scope>NUCLEOTIDE SEQUENCE</scope>
</reference>
<dbReference type="EMBL" id="CAMXCT030000267">
    <property type="protein sequence ID" value="CAL4763701.1"/>
    <property type="molecule type" value="Genomic_DNA"/>
</dbReference>
<evidence type="ECO:0000313" key="2">
    <source>
        <dbReference type="EMBL" id="CAL4763701.1"/>
    </source>
</evidence>
<dbReference type="EMBL" id="CAMXCT020000267">
    <property type="protein sequence ID" value="CAL1129764.1"/>
    <property type="molecule type" value="Genomic_DNA"/>
</dbReference>
<reference evidence="2 3" key="2">
    <citation type="submission" date="2024-05" db="EMBL/GenBank/DDBJ databases">
        <authorList>
            <person name="Chen Y."/>
            <person name="Shah S."/>
            <person name="Dougan E. K."/>
            <person name="Thang M."/>
            <person name="Chan C."/>
        </authorList>
    </citation>
    <scope>NUCLEOTIDE SEQUENCE [LARGE SCALE GENOMIC DNA]</scope>
</reference>
<name>A0A9P1BN54_9DINO</name>
<organism evidence="1">
    <name type="scientific">Cladocopium goreaui</name>
    <dbReference type="NCBI Taxonomy" id="2562237"/>
    <lineage>
        <taxon>Eukaryota</taxon>
        <taxon>Sar</taxon>
        <taxon>Alveolata</taxon>
        <taxon>Dinophyceae</taxon>
        <taxon>Suessiales</taxon>
        <taxon>Symbiodiniaceae</taxon>
        <taxon>Cladocopium</taxon>
    </lineage>
</organism>
<comment type="caution">
    <text evidence="1">The sequence shown here is derived from an EMBL/GenBank/DDBJ whole genome shotgun (WGS) entry which is preliminary data.</text>
</comment>
<evidence type="ECO:0000313" key="3">
    <source>
        <dbReference type="Proteomes" id="UP001152797"/>
    </source>
</evidence>
<proteinExistence type="predicted"/>
<protein>
    <submittedName>
        <fullName evidence="2">BPI fold-containing family C protein</fullName>
    </submittedName>
</protein>
<feature type="non-terminal residue" evidence="1">
    <location>
        <position position="1"/>
    </location>
</feature>
<dbReference type="Proteomes" id="UP001152797">
    <property type="component" value="Unassembled WGS sequence"/>
</dbReference>
<dbReference type="EMBL" id="CAMXCT010000267">
    <property type="protein sequence ID" value="CAI3976389.1"/>
    <property type="molecule type" value="Genomic_DNA"/>
</dbReference>